<keyword evidence="6" id="KW-1185">Reference proteome</keyword>
<dbReference type="RefSeq" id="XP_031868706.1">
    <property type="nucleotide sequence ID" value="XM_032015285.1"/>
</dbReference>
<dbReference type="PANTHER" id="PTHR45641">
    <property type="entry name" value="TETRATRICOPEPTIDE REPEAT PROTEIN (AFU_ORTHOLOGUE AFUA_6G03870)"/>
    <property type="match status" value="1"/>
</dbReference>
<dbReference type="Proteomes" id="UP000254866">
    <property type="component" value="Unassembled WGS sequence"/>
</dbReference>
<dbReference type="Pfam" id="PF13424">
    <property type="entry name" value="TPR_12"/>
    <property type="match status" value="2"/>
</dbReference>
<evidence type="ECO:0000256" key="4">
    <source>
        <dbReference type="SAM" id="MobiDB-lite"/>
    </source>
</evidence>
<evidence type="ECO:0000256" key="1">
    <source>
        <dbReference type="ARBA" id="ARBA00022737"/>
    </source>
</evidence>
<dbReference type="AlphaFoldDB" id="A0A370TKJ7"/>
<accession>A0A370TKJ7</accession>
<reference evidence="5 6" key="1">
    <citation type="journal article" date="2018" name="IMA Fungus">
        <title>IMA Genome-F 9: Draft genome sequence of Annulohypoxylon stygium, Aspergillus mulundensis, Berkeleyomyces basicola (syn. Thielaviopsis basicola), Ceratocystis smalleyi, two Cercospora beticola strains, Coleophoma cylindrospora, Fusarium fracticaudum, Phialophora cf. hyalina, and Morchella septimelata.</title>
        <authorList>
            <person name="Wingfield B.D."/>
            <person name="Bills G.F."/>
            <person name="Dong Y."/>
            <person name="Huang W."/>
            <person name="Nel W.J."/>
            <person name="Swalarsk-Parry B.S."/>
            <person name="Vaghefi N."/>
            <person name="Wilken P.M."/>
            <person name="An Z."/>
            <person name="de Beer Z.W."/>
            <person name="De Vos L."/>
            <person name="Chen L."/>
            <person name="Duong T.A."/>
            <person name="Gao Y."/>
            <person name="Hammerbacher A."/>
            <person name="Kikkert J.R."/>
            <person name="Li Y."/>
            <person name="Li H."/>
            <person name="Li K."/>
            <person name="Li Q."/>
            <person name="Liu X."/>
            <person name="Ma X."/>
            <person name="Naidoo K."/>
            <person name="Pethybridge S.J."/>
            <person name="Sun J."/>
            <person name="Steenkamp E.T."/>
            <person name="van der Nest M.A."/>
            <person name="van Wyk S."/>
            <person name="Wingfield M.J."/>
            <person name="Xiong C."/>
            <person name="Yue Q."/>
            <person name="Zhang X."/>
        </authorList>
    </citation>
    <scope>NUCLEOTIDE SEQUENCE [LARGE SCALE GENOMIC DNA]</scope>
    <source>
        <strain evidence="5 6">BP 5553</strain>
    </source>
</reference>
<dbReference type="EMBL" id="NPIC01000005">
    <property type="protein sequence ID" value="RDL36050.1"/>
    <property type="molecule type" value="Genomic_DNA"/>
</dbReference>
<sequence>MSSQEFIQLQGYSMYGSLHSWTIDVLNKSWDYDLARLALKLVASHVSGKQTICPWPTPRRLLRHVARCSNLISNGLVAEDGIEWACHSLGDLFADQGKLAKAEQMYRRALQGKEKSLSPEHLSTLDTLNNLGLVYVDQGRLAEAEQMYQRALQGKEMSLGPEYPSTFNTLNNLGLLYINQGRLAEAEQMYQRVLQGKEMVFGSKNPSTLEIVNNFGVLYIRQGKLAEAEQMYQQALQGKEKVLGPKHPSTLDTVNNLGVLYVEQGKLVEAEQMYQRALQGKERALGLEHLSTLDIVNNLGDLYTRQGKLAEAEQTYQRALWGFKKILGIDNTTTYIPALNTIRAIGSLFERQIDLAKAREMYSKALVGYEKVVGPNHARARSLRDHLQALDAMAENRHKADMQIKDRQTSSGSRRGSSHFDSGESNSSIDNGSVFSVPISLPSDTTVGSGTERINAMLTQEFAGLLYQDEALISLVSEAVSKKRIGLDRMRNNFRKLLKHFAGDLKAEISTDHHRAIVAFVSSYSTNITRELFSKPSLGDWEVEVRIPEPVGNPHTAMDRRDMVEEYLHMTFDSIESTDPTNFDSNDPSKLSDDSDQDSVAEGAGEEEPYDDSLKHLEQLECFILESVAYQTLCRRLHEFIYPTLRSRLRGLVAMWSRLDHRYHAYVTRYKFYNTIAELQYIHPSKIRFERSQKAGNHLWKIMSYYQNRIECWTGEHWDWWPLPVYPRPLDEGETRVRWECTCGEDRWAEVPRPFAKRLKSIIRSFPESSIAMQDLQPPPTSYRQNSSGPPDRNGGAPGQFSKNRQGNMQPASSSSANAPQFRTPGLKTEIVDINIPNHRVLFIVKQGAEYKLAQICVEGLSCHIFFSTVRQKYFQLRGFLRSWFSVWRYSHCDFYKAM</sequence>
<dbReference type="Gene3D" id="1.25.40.10">
    <property type="entry name" value="Tetratricopeptide repeat domain"/>
    <property type="match status" value="2"/>
</dbReference>
<feature type="compositionally biased region" description="Polar residues" evidence="4">
    <location>
        <begin position="575"/>
        <end position="589"/>
    </location>
</feature>
<feature type="region of interest" description="Disordered" evidence="4">
    <location>
        <begin position="575"/>
        <end position="611"/>
    </location>
</feature>
<dbReference type="OrthoDB" id="626167at2759"/>
<dbReference type="SUPFAM" id="SSF48452">
    <property type="entry name" value="TPR-like"/>
    <property type="match status" value="1"/>
</dbReference>
<evidence type="ECO:0000256" key="3">
    <source>
        <dbReference type="PROSITE-ProRule" id="PRU00339"/>
    </source>
</evidence>
<dbReference type="GeneID" id="43599511"/>
<dbReference type="PANTHER" id="PTHR45641:SF19">
    <property type="entry name" value="NEPHROCYSTIN-3"/>
    <property type="match status" value="1"/>
</dbReference>
<feature type="compositionally biased region" description="Acidic residues" evidence="4">
    <location>
        <begin position="594"/>
        <end position="611"/>
    </location>
</feature>
<feature type="repeat" description="TPR" evidence="3">
    <location>
        <begin position="167"/>
        <end position="200"/>
    </location>
</feature>
<protein>
    <submittedName>
        <fullName evidence="5">Uncharacterized protein</fullName>
    </submittedName>
</protein>
<evidence type="ECO:0000313" key="6">
    <source>
        <dbReference type="Proteomes" id="UP000254866"/>
    </source>
</evidence>
<gene>
    <name evidence="5" type="ORF">BP5553_06662</name>
</gene>
<dbReference type="InterPro" id="IPR019734">
    <property type="entry name" value="TPR_rpt"/>
</dbReference>
<proteinExistence type="predicted"/>
<dbReference type="STRING" id="2656787.A0A370TKJ7"/>
<dbReference type="PRINTS" id="PR00381">
    <property type="entry name" value="KINESINLIGHT"/>
</dbReference>
<dbReference type="PROSITE" id="PS50005">
    <property type="entry name" value="TPR"/>
    <property type="match status" value="4"/>
</dbReference>
<feature type="region of interest" description="Disordered" evidence="4">
    <location>
        <begin position="772"/>
        <end position="822"/>
    </location>
</feature>
<feature type="repeat" description="TPR" evidence="3">
    <location>
        <begin position="209"/>
        <end position="242"/>
    </location>
</feature>
<feature type="repeat" description="TPR" evidence="3">
    <location>
        <begin position="125"/>
        <end position="158"/>
    </location>
</feature>
<keyword evidence="1" id="KW-0677">Repeat</keyword>
<feature type="compositionally biased region" description="Polar residues" evidence="4">
    <location>
        <begin position="419"/>
        <end position="431"/>
    </location>
</feature>
<feature type="repeat" description="TPR" evidence="3">
    <location>
        <begin position="251"/>
        <end position="284"/>
    </location>
</feature>
<organism evidence="5 6">
    <name type="scientific">Venustampulla echinocandica</name>
    <dbReference type="NCBI Taxonomy" id="2656787"/>
    <lineage>
        <taxon>Eukaryota</taxon>
        <taxon>Fungi</taxon>
        <taxon>Dikarya</taxon>
        <taxon>Ascomycota</taxon>
        <taxon>Pezizomycotina</taxon>
        <taxon>Leotiomycetes</taxon>
        <taxon>Helotiales</taxon>
        <taxon>Pleuroascaceae</taxon>
        <taxon>Venustampulla</taxon>
    </lineage>
</organism>
<dbReference type="InterPro" id="IPR011990">
    <property type="entry name" value="TPR-like_helical_dom_sf"/>
</dbReference>
<dbReference type="PROSITE" id="PS50293">
    <property type="entry name" value="TPR_REGION"/>
    <property type="match status" value="1"/>
</dbReference>
<evidence type="ECO:0000256" key="2">
    <source>
        <dbReference type="ARBA" id="ARBA00022803"/>
    </source>
</evidence>
<feature type="compositionally biased region" description="Basic and acidic residues" evidence="4">
    <location>
        <begin position="397"/>
        <end position="408"/>
    </location>
</feature>
<feature type="region of interest" description="Disordered" evidence="4">
    <location>
        <begin position="397"/>
        <end position="431"/>
    </location>
</feature>
<keyword evidence="2 3" id="KW-0802">TPR repeat</keyword>
<dbReference type="Pfam" id="PF13374">
    <property type="entry name" value="TPR_10"/>
    <property type="match status" value="2"/>
</dbReference>
<feature type="compositionally biased region" description="Polar residues" evidence="4">
    <location>
        <begin position="801"/>
        <end position="811"/>
    </location>
</feature>
<comment type="caution">
    <text evidence="5">The sequence shown here is derived from an EMBL/GenBank/DDBJ whole genome shotgun (WGS) entry which is preliminary data.</text>
</comment>
<name>A0A370TKJ7_9HELO</name>
<evidence type="ECO:0000313" key="5">
    <source>
        <dbReference type="EMBL" id="RDL36050.1"/>
    </source>
</evidence>
<dbReference type="SMART" id="SM00028">
    <property type="entry name" value="TPR"/>
    <property type="match status" value="6"/>
</dbReference>